<dbReference type="EMBL" id="CADEAL010003921">
    <property type="protein sequence ID" value="CAB1446618.1"/>
    <property type="molecule type" value="Genomic_DNA"/>
</dbReference>
<evidence type="ECO:0000259" key="2">
    <source>
        <dbReference type="PROSITE" id="PS50041"/>
    </source>
</evidence>
<dbReference type="PROSITE" id="PS50041">
    <property type="entry name" value="C_TYPE_LECTIN_2"/>
    <property type="match status" value="1"/>
</dbReference>
<keyword evidence="1" id="KW-1133">Transmembrane helix</keyword>
<dbReference type="PANTHER" id="PTHR45784">
    <property type="entry name" value="C-TYPE LECTIN DOMAIN FAMILY 20 MEMBER A-RELATED"/>
    <property type="match status" value="1"/>
</dbReference>
<evidence type="ECO:0000313" key="3">
    <source>
        <dbReference type="EMBL" id="CAB1446618.1"/>
    </source>
</evidence>
<keyword evidence="1" id="KW-0812">Transmembrane</keyword>
<feature type="transmembrane region" description="Helical" evidence="1">
    <location>
        <begin position="32"/>
        <end position="52"/>
    </location>
</feature>
<feature type="domain" description="C-type lectin" evidence="2">
    <location>
        <begin position="119"/>
        <end position="225"/>
    </location>
</feature>
<dbReference type="InterPro" id="IPR016187">
    <property type="entry name" value="CTDL_fold"/>
</dbReference>
<accession>A0A9N7V9E5</accession>
<keyword evidence="1" id="KW-0472">Membrane</keyword>
<name>A0A9N7V9E5_PLEPL</name>
<keyword evidence="4" id="KW-1185">Reference proteome</keyword>
<dbReference type="AlphaFoldDB" id="A0A9N7V9E5"/>
<dbReference type="InterPro" id="IPR001304">
    <property type="entry name" value="C-type_lectin-like"/>
</dbReference>
<dbReference type="PANTHER" id="PTHR45784:SF3">
    <property type="entry name" value="C-TYPE LECTIN DOMAIN FAMILY 4 MEMBER K-LIKE-RELATED"/>
    <property type="match status" value="1"/>
</dbReference>
<dbReference type="SUPFAM" id="SSF56436">
    <property type="entry name" value="C-type lectin-like"/>
    <property type="match status" value="1"/>
</dbReference>
<dbReference type="Gene3D" id="3.10.100.10">
    <property type="entry name" value="Mannose-Binding Protein A, subunit A"/>
    <property type="match status" value="2"/>
</dbReference>
<gene>
    <name evidence="3" type="ORF">PLEPLA_LOCUS34343</name>
</gene>
<comment type="caution">
    <text evidence="3">The sequence shown here is derived from an EMBL/GenBank/DDBJ whole genome shotgun (WGS) entry which is preliminary data.</text>
</comment>
<organism evidence="3 4">
    <name type="scientific">Pleuronectes platessa</name>
    <name type="common">European plaice</name>
    <dbReference type="NCBI Taxonomy" id="8262"/>
    <lineage>
        <taxon>Eukaryota</taxon>
        <taxon>Metazoa</taxon>
        <taxon>Chordata</taxon>
        <taxon>Craniata</taxon>
        <taxon>Vertebrata</taxon>
        <taxon>Euteleostomi</taxon>
        <taxon>Actinopterygii</taxon>
        <taxon>Neopterygii</taxon>
        <taxon>Teleostei</taxon>
        <taxon>Neoteleostei</taxon>
        <taxon>Acanthomorphata</taxon>
        <taxon>Carangaria</taxon>
        <taxon>Pleuronectiformes</taxon>
        <taxon>Pleuronectoidei</taxon>
        <taxon>Pleuronectidae</taxon>
        <taxon>Pleuronectes</taxon>
    </lineage>
</organism>
<protein>
    <recommendedName>
        <fullName evidence="2">C-type lectin domain-containing protein</fullName>
    </recommendedName>
</protein>
<dbReference type="Pfam" id="PF00059">
    <property type="entry name" value="Lectin_C"/>
    <property type="match status" value="1"/>
</dbReference>
<dbReference type="InterPro" id="IPR016186">
    <property type="entry name" value="C-type_lectin-like/link_sf"/>
</dbReference>
<evidence type="ECO:0000256" key="1">
    <source>
        <dbReference type="SAM" id="Phobius"/>
    </source>
</evidence>
<proteinExistence type="predicted"/>
<reference evidence="3" key="1">
    <citation type="submission" date="2020-03" db="EMBL/GenBank/DDBJ databases">
        <authorList>
            <person name="Weist P."/>
        </authorList>
    </citation>
    <scope>NUCLEOTIDE SEQUENCE</scope>
</reference>
<dbReference type="Proteomes" id="UP001153269">
    <property type="component" value="Unassembled WGS sequence"/>
</dbReference>
<evidence type="ECO:0000313" key="4">
    <source>
        <dbReference type="Proteomes" id="UP001153269"/>
    </source>
</evidence>
<dbReference type="SMART" id="SM00034">
    <property type="entry name" value="CLECT"/>
    <property type="match status" value="1"/>
</dbReference>
<sequence>MLPSPQIKVDQADGTRPDFRKSFHHWDLIRSVRMNLVLLLLCSGFVHFAAAANRLRRFYLNDKVPRRIRENVTTWSNSEPYTFNLTNVTVTPEEQRCGAVENNKYTDFGCNKSFHFMCYEGNNYHLIDHMKKDWCQAQQYCRRHFRDLVNIHNGNQKRQVVEEGRNKIFWIGLLHDEWEWQDGSCSTYRSWKILESSENCAAQYVPYSHALYGYECSSEAGTLCSKEFVGDHY</sequence>